<keyword evidence="2" id="KW-1185">Reference proteome</keyword>
<evidence type="ECO:0000313" key="2">
    <source>
        <dbReference type="Proteomes" id="UP000054721"/>
    </source>
</evidence>
<comment type="caution">
    <text evidence="1">The sequence shown here is derived from an EMBL/GenBank/DDBJ whole genome shotgun (WGS) entry which is preliminary data.</text>
</comment>
<organism evidence="1 2">
    <name type="scientific">Trichinella nativa</name>
    <dbReference type="NCBI Taxonomy" id="6335"/>
    <lineage>
        <taxon>Eukaryota</taxon>
        <taxon>Metazoa</taxon>
        <taxon>Ecdysozoa</taxon>
        <taxon>Nematoda</taxon>
        <taxon>Enoplea</taxon>
        <taxon>Dorylaimia</taxon>
        <taxon>Trichinellida</taxon>
        <taxon>Trichinellidae</taxon>
        <taxon>Trichinella</taxon>
    </lineage>
</organism>
<name>A0A0V1KSF8_9BILA</name>
<dbReference type="AlphaFoldDB" id="A0A0V1KSF8"/>
<dbReference type="OrthoDB" id="10453287at2759"/>
<dbReference type="EMBL" id="JYDW01000269">
    <property type="protein sequence ID" value="KRZ50315.1"/>
    <property type="molecule type" value="Genomic_DNA"/>
</dbReference>
<proteinExistence type="predicted"/>
<accession>A0A0V1KSF8</accession>
<evidence type="ECO:0000313" key="1">
    <source>
        <dbReference type="EMBL" id="KRZ50315.1"/>
    </source>
</evidence>
<gene>
    <name evidence="1" type="ORF">T02_15766</name>
</gene>
<reference evidence="1 2" key="1">
    <citation type="submission" date="2015-05" db="EMBL/GenBank/DDBJ databases">
        <title>Evolution of Trichinella species and genotypes.</title>
        <authorList>
            <person name="Korhonen P.K."/>
            <person name="Edoardo P."/>
            <person name="Giuseppe L.R."/>
            <person name="Gasser R.B."/>
        </authorList>
    </citation>
    <scope>NUCLEOTIDE SEQUENCE [LARGE SCALE GENOMIC DNA]</scope>
    <source>
        <strain evidence="1">ISS10</strain>
    </source>
</reference>
<protein>
    <submittedName>
        <fullName evidence="1">Uncharacterized protein</fullName>
    </submittedName>
</protein>
<dbReference type="Proteomes" id="UP000054721">
    <property type="component" value="Unassembled WGS sequence"/>
</dbReference>
<sequence length="137" mass="15480">MIALLTNRINGWPRRNRTYSPRLFPPVIRVWQAVDPEHQWRTEPLVLYIKVKKIEQKNLAVKGARSIPIVLLSIVDGAATSTLWPHPHVSHTLVPIQLSGLIDGSEDILMLIASFAVLSRHDLALILDSFWILIHSG</sequence>